<evidence type="ECO:0000259" key="11">
    <source>
        <dbReference type="PROSITE" id="PS00036"/>
    </source>
</evidence>
<dbReference type="SUPFAM" id="SSF48452">
    <property type="entry name" value="TPR-like"/>
    <property type="match status" value="1"/>
</dbReference>
<evidence type="ECO:0000256" key="2">
    <source>
        <dbReference type="ARBA" id="ARBA00005386"/>
    </source>
</evidence>
<dbReference type="GO" id="GO:0006493">
    <property type="term" value="P:protein O-linked glycosylation"/>
    <property type="evidence" value="ECO:0007669"/>
    <property type="project" value="TreeGrafter"/>
</dbReference>
<evidence type="ECO:0000256" key="10">
    <source>
        <dbReference type="SAM" id="MobiDB-lite"/>
    </source>
</evidence>
<keyword evidence="9" id="KW-0175">Coiled coil</keyword>
<organism evidence="12 13">
    <name type="scientific">Geranomyces variabilis</name>
    <dbReference type="NCBI Taxonomy" id="109894"/>
    <lineage>
        <taxon>Eukaryota</taxon>
        <taxon>Fungi</taxon>
        <taxon>Fungi incertae sedis</taxon>
        <taxon>Chytridiomycota</taxon>
        <taxon>Chytridiomycota incertae sedis</taxon>
        <taxon>Chytridiomycetes</taxon>
        <taxon>Spizellomycetales</taxon>
        <taxon>Powellomycetaceae</taxon>
        <taxon>Geranomyces</taxon>
    </lineage>
</organism>
<dbReference type="Pfam" id="PF00170">
    <property type="entry name" value="bZIP_1"/>
    <property type="match status" value="1"/>
</dbReference>
<evidence type="ECO:0000313" key="12">
    <source>
        <dbReference type="EMBL" id="KAJ3180241.1"/>
    </source>
</evidence>
<dbReference type="Proteomes" id="UP001212152">
    <property type="component" value="Unassembled WGS sequence"/>
</dbReference>
<evidence type="ECO:0000256" key="8">
    <source>
        <dbReference type="PROSITE-ProRule" id="PRU00339"/>
    </source>
</evidence>
<feature type="region of interest" description="Disordered" evidence="10">
    <location>
        <begin position="1"/>
        <end position="51"/>
    </location>
</feature>
<reference evidence="12" key="1">
    <citation type="submission" date="2020-05" db="EMBL/GenBank/DDBJ databases">
        <title>Phylogenomic resolution of chytrid fungi.</title>
        <authorList>
            <person name="Stajich J.E."/>
            <person name="Amses K."/>
            <person name="Simmons R."/>
            <person name="Seto K."/>
            <person name="Myers J."/>
            <person name="Bonds A."/>
            <person name="Quandt C.A."/>
            <person name="Barry K."/>
            <person name="Liu P."/>
            <person name="Grigoriev I."/>
            <person name="Longcore J.E."/>
            <person name="James T.Y."/>
        </authorList>
    </citation>
    <scope>NUCLEOTIDE SEQUENCE</scope>
    <source>
        <strain evidence="12">JEL0379</strain>
    </source>
</reference>
<dbReference type="EMBL" id="JADGJQ010000017">
    <property type="protein sequence ID" value="KAJ3180241.1"/>
    <property type="molecule type" value="Genomic_DNA"/>
</dbReference>
<comment type="caution">
    <text evidence="12">The sequence shown here is derived from an EMBL/GenBank/DDBJ whole genome shotgun (WGS) entry which is preliminary data.</text>
</comment>
<dbReference type="CDD" id="cd14688">
    <property type="entry name" value="bZIP_YAP"/>
    <property type="match status" value="1"/>
</dbReference>
<dbReference type="Gene3D" id="3.40.50.11380">
    <property type="match status" value="1"/>
</dbReference>
<dbReference type="PROSITE" id="PS00036">
    <property type="entry name" value="BZIP_BASIC"/>
    <property type="match status" value="1"/>
</dbReference>
<keyword evidence="13" id="KW-1185">Reference proteome</keyword>
<dbReference type="Pfam" id="PF13844">
    <property type="entry name" value="Glyco_transf_41"/>
    <property type="match status" value="2"/>
</dbReference>
<sequence length="2031" mass="225228">MDGPSRPEASLLPNNGTEAVGLHESTRGGALAGHSTSNHAPHTPLTSTDHTHVPVTSAKRAEQNRAAQRAFRERKQRYIKELEVKATLLDARNGQLSDSEVRHRDLRTMVERLTRERDVRIKERELWWREREEVFRIVDALRKDLEQLHGENERLKEVVFGLWQESRESGTVQESMDVDSEPGNRVLQDALRKEALEGDVATEIETPSDEGDAQGTSVSKVPREGPSLGSIPFDTLIEKGPNGTGAPSTPSNANSLSDALLVDLKNRITYWDSERESLYRTASFPPIPVSSQDAAASPTETIAATQAGLAPPAGAMDGLNQEPSSNAGVPLQHHQLNGQSAAQNTFMDTLFSTILQQTSGPFPVGANGGSTAGPSTAGLLPSHISALVNNPAALQAAIAASTAVKSNAAFSPPSDDSNFMTNFAVGTPSSEEQKISSMLGPQQHTLGVSSTPVQEAASARTAYPTLPIRSSSNNLGSPMSLKDATPLFRGIDASDYLQFPDLLPLPRPARPPKPPDLIGLEQETLESGFPQQLVVHNQVALNQQYAQQAPPRQQSFLPRQFYPQIDDQKHRQFAYSSASRPGLVGESASFELSAPPQPQGQLQRYQPPQHQPHQHTSYQLPGDATMQQHRQRSHYYERVDLPLYQSHPNYLHQGHFQYMGPSPMDQAAFPLQPMNYINIANPSPSFAHFAANITQMPNQQYYQPVMYHQMQMPTHPLTFVASAPSKSHVLLHQPAGAPGSDYATLANGVLQPPVSMQLGHQSHVHTKEWFDRALSLAHEKYNHGEYAVAYQMLLTVHRYDATHFPTLLLLGCTCYSLNMYELSIHYNNLILQIDPKFAEAYSNLGTTYRAMAQNSQALIASGGQANSSSAYNLNMAEQYYRIAISIRPQYWDASINLAGLLTAIGRPQEAVAVYDSYEAAMESVWHNDLRLDRVAVTALRDVDVVLIMTQIEASRSKKIMQAKAAGKRYPGETNGWTAGRRRDLYYAKASLVYGMHNLERARLEYIKGLISIGLDLSETFVQAASGVFTPPAVTPQQAMVALEQQTSSPAGLLGKPELNATASGMLQTLAKIYQDLSQTALAISLYYIALSIWPNANTCNNIGILLAGHRLDEALAWYDFGLKLEPSHVHLLTNLGSALKDRGQVGDGIGCYVRAISIQPDFFIALANLANVYKDLGRVEEAIDLYRRALEVKPDFVEAFCNYVNSLLFVCQWDARKENLKRINNIVESQLRDGIGGSGDVSGRPRTVPTVLPFHTFTYAGLSAWQVREICRRNGERVLYNVKVMDWFPGFSQRPIALMRRLAATGASRILPHYQHERALRYPYPYPLPKKPSPFIHIGYLSSDFNNHPLAHLMQSVFGLHDRSRFRVYCYSLSPSDASPYRAKIESGSDVFVDVHTWSVQQIVERVVADGIHVLCNLNGYTKGGRNEVFAARPAPVQMQFMGFAGSMGSGEIWDPDNNPDECRTAGPGLSSALIDNIPSTATRLGDSLKRMDAVPHTWLDYLVTDEIATPRLFVCGEPLPFDEQPYDAVTNAMRPQPVDRGLCRVRDDANRVFTEAMVYMPSSYFVNDHRIGFREPVDPVIDEMCAALPAEPYALSEDGDLSPSDLRLWRGEQLRRLKMRRDMFPWMREDTVVYANFNQLYKVDPEIFKTWLRILARVPNSILWLLRFPPAGESRLLSLAHSLHGPHVASRVIFTDVAGKDVHIHRGRIADVFLDTPECNAHTTAADILWSGTPVVTYPRYDFKMCSRVCTSIAYAAGRWEKSDLAGLDPEVVRAGRRGLTLENVERLEDPMLLGHWMVVKSYQEFEDVASNFGNQLRWGWLELRRPNGAAEAQPPPPYGAVDSFRNVIDLTSSPAAPAAPLPTKAPTPFHYSSPSHSGVIVSQVGEHAETMGTQAGPLTHIYTPTSATLPTRLRRRLFLNRDSCALFDTPQWVRALERAAEKALERWDQDYAAVRERNARELQEGPQAGTLDHDEPAMKMYAESRCLWVRAEEISATGQVTPALVAPPRVFDSARVRPPESSALPVTPI</sequence>
<evidence type="ECO:0000256" key="4">
    <source>
        <dbReference type="ARBA" id="ARBA00022676"/>
    </source>
</evidence>
<dbReference type="Gene3D" id="3.40.50.2000">
    <property type="entry name" value="Glycogen Phosphorylase B"/>
    <property type="match status" value="1"/>
</dbReference>
<feature type="coiled-coil region" evidence="9">
    <location>
        <begin position="1939"/>
        <end position="1966"/>
    </location>
</feature>
<evidence type="ECO:0000313" key="13">
    <source>
        <dbReference type="Proteomes" id="UP001212152"/>
    </source>
</evidence>
<dbReference type="SUPFAM" id="SSF57959">
    <property type="entry name" value="Leucine zipper domain"/>
    <property type="match status" value="1"/>
</dbReference>
<keyword evidence="6" id="KW-0677">Repeat</keyword>
<comment type="similarity">
    <text evidence="2">Belongs to the glycosyltransferase 41 family. O-GlcNAc transferase subfamily.</text>
</comment>
<feature type="repeat" description="TPR" evidence="8">
    <location>
        <begin position="1163"/>
        <end position="1196"/>
    </location>
</feature>
<dbReference type="SMART" id="SM00338">
    <property type="entry name" value="BRLZ"/>
    <property type="match status" value="1"/>
</dbReference>
<evidence type="ECO:0000256" key="3">
    <source>
        <dbReference type="ARBA" id="ARBA00011970"/>
    </source>
</evidence>
<dbReference type="PROSITE" id="PS50293">
    <property type="entry name" value="TPR_REGION"/>
    <property type="match status" value="1"/>
</dbReference>
<comment type="pathway">
    <text evidence="1">Protein modification; protein glycosylation.</text>
</comment>
<dbReference type="PROSITE" id="PS50005">
    <property type="entry name" value="TPR"/>
    <property type="match status" value="1"/>
</dbReference>
<protein>
    <recommendedName>
        <fullName evidence="3">protein O-GlcNAc transferase</fullName>
        <ecNumber evidence="3">2.4.1.255</ecNumber>
    </recommendedName>
</protein>
<dbReference type="GO" id="GO:0003700">
    <property type="term" value="F:DNA-binding transcription factor activity"/>
    <property type="evidence" value="ECO:0007669"/>
    <property type="project" value="InterPro"/>
</dbReference>
<dbReference type="GO" id="GO:0097363">
    <property type="term" value="F:protein O-acetylglucosaminyltransferase activity"/>
    <property type="evidence" value="ECO:0007669"/>
    <property type="project" value="UniProtKB-EC"/>
</dbReference>
<dbReference type="PANTHER" id="PTHR44998:SF1">
    <property type="entry name" value="UDP-N-ACETYLGLUCOSAMINE--PEPTIDE N-ACETYLGLUCOSAMINYLTRANSFERASE 110 KDA SUBUNIT"/>
    <property type="match status" value="1"/>
</dbReference>
<dbReference type="Gene3D" id="1.25.40.10">
    <property type="entry name" value="Tetratricopeptide repeat domain"/>
    <property type="match status" value="3"/>
</dbReference>
<feature type="coiled-coil region" evidence="9">
    <location>
        <begin position="96"/>
        <end position="158"/>
    </location>
</feature>
<dbReference type="SMART" id="SM00028">
    <property type="entry name" value="TPR"/>
    <property type="match status" value="5"/>
</dbReference>
<feature type="compositionally biased region" description="Polar residues" evidence="10">
    <location>
        <begin position="34"/>
        <end position="48"/>
    </location>
</feature>
<proteinExistence type="inferred from homology"/>
<gene>
    <name evidence="12" type="ORF">HDU87_002118</name>
</gene>
<evidence type="ECO:0000256" key="9">
    <source>
        <dbReference type="SAM" id="Coils"/>
    </source>
</evidence>
<evidence type="ECO:0000256" key="1">
    <source>
        <dbReference type="ARBA" id="ARBA00004922"/>
    </source>
</evidence>
<feature type="region of interest" description="Disordered" evidence="10">
    <location>
        <begin position="588"/>
        <end position="631"/>
    </location>
</feature>
<keyword evidence="7 8" id="KW-0802">TPR repeat</keyword>
<keyword evidence="4" id="KW-0328">Glycosyltransferase</keyword>
<evidence type="ECO:0000256" key="6">
    <source>
        <dbReference type="ARBA" id="ARBA00022737"/>
    </source>
</evidence>
<dbReference type="PANTHER" id="PTHR44998">
    <property type="match status" value="1"/>
</dbReference>
<dbReference type="InterPro" id="IPR029489">
    <property type="entry name" value="OGT/SEC/SPY_C"/>
</dbReference>
<dbReference type="InterPro" id="IPR004827">
    <property type="entry name" value="bZIP"/>
</dbReference>
<dbReference type="InterPro" id="IPR046347">
    <property type="entry name" value="bZIP_sf"/>
</dbReference>
<feature type="region of interest" description="Disordered" evidence="10">
    <location>
        <begin position="201"/>
        <end position="253"/>
    </location>
</feature>
<feature type="domain" description="BZIP" evidence="11">
    <location>
        <begin position="59"/>
        <end position="74"/>
    </location>
</feature>
<dbReference type="EC" id="2.4.1.255" evidence="3"/>
<dbReference type="Gene3D" id="1.20.5.170">
    <property type="match status" value="1"/>
</dbReference>
<keyword evidence="5" id="KW-0808">Transferase</keyword>
<accession>A0AAD5TM51</accession>
<name>A0AAD5TM51_9FUNG</name>
<feature type="compositionally biased region" description="Acidic residues" evidence="10">
    <location>
        <begin position="201"/>
        <end position="212"/>
    </location>
</feature>
<feature type="compositionally biased region" description="Low complexity" evidence="10">
    <location>
        <begin position="599"/>
        <end position="608"/>
    </location>
</feature>
<dbReference type="InterPro" id="IPR011990">
    <property type="entry name" value="TPR-like_helical_dom_sf"/>
</dbReference>
<dbReference type="Pfam" id="PF00515">
    <property type="entry name" value="TPR_1"/>
    <property type="match status" value="1"/>
</dbReference>
<evidence type="ECO:0000256" key="5">
    <source>
        <dbReference type="ARBA" id="ARBA00022679"/>
    </source>
</evidence>
<evidence type="ECO:0000256" key="7">
    <source>
        <dbReference type="ARBA" id="ARBA00022803"/>
    </source>
</evidence>
<dbReference type="InterPro" id="IPR019734">
    <property type="entry name" value="TPR_rpt"/>
</dbReference>